<accession>A0AAI9CJH0</accession>
<evidence type="ECO:0000313" key="2">
    <source>
        <dbReference type="Proteomes" id="UP001225498"/>
    </source>
</evidence>
<sequence>MSFFVDAQQAIRAAISDLEEEGFGTEELREVADALADLIEAAQATRTSLQHMRGPDSIIHARSAELDAALLRIKGGSA</sequence>
<name>A0AAI9CJH0_STEMA</name>
<organism evidence="1 2">
    <name type="scientific">Stenotrophomonas maltophilia</name>
    <name type="common">Pseudomonas maltophilia</name>
    <name type="synonym">Xanthomonas maltophilia</name>
    <dbReference type="NCBI Taxonomy" id="40324"/>
    <lineage>
        <taxon>Bacteria</taxon>
        <taxon>Pseudomonadati</taxon>
        <taxon>Pseudomonadota</taxon>
        <taxon>Gammaproteobacteria</taxon>
        <taxon>Lysobacterales</taxon>
        <taxon>Lysobacteraceae</taxon>
        <taxon>Stenotrophomonas</taxon>
        <taxon>Stenotrophomonas maltophilia group</taxon>
    </lineage>
</organism>
<gene>
    <name evidence="1" type="ORF">REH87_001216</name>
</gene>
<dbReference type="AlphaFoldDB" id="A0AAI9CJH0"/>
<protein>
    <submittedName>
        <fullName evidence="1">Uncharacterized protein</fullName>
    </submittedName>
</protein>
<proteinExistence type="predicted"/>
<comment type="caution">
    <text evidence="1">The sequence shown here is derived from an EMBL/GenBank/DDBJ whole genome shotgun (WGS) entry which is preliminary data.</text>
</comment>
<dbReference type="RefSeq" id="WP_049450616.1">
    <property type="nucleotide sequence ID" value="NZ_CP182416.1"/>
</dbReference>
<reference evidence="1" key="1">
    <citation type="submission" date="2023-08" db="EMBL/GenBank/DDBJ databases">
        <authorList>
            <consortium name="Clinical and Environmental Microbiology Branch: Whole genome sequencing antimicrobial resistance pathogens in the healthcare setting"/>
        </authorList>
    </citation>
    <scope>NUCLEOTIDE SEQUENCE</scope>
    <source>
        <strain evidence="1">2023CJ-00293</strain>
    </source>
</reference>
<dbReference type="Proteomes" id="UP001225498">
    <property type="component" value="Unassembled WGS sequence"/>
</dbReference>
<evidence type="ECO:0000313" key="1">
    <source>
        <dbReference type="EMBL" id="EKZ1926227.1"/>
    </source>
</evidence>
<dbReference type="EMBL" id="ABLTIR010000016">
    <property type="protein sequence ID" value="EKZ1926227.1"/>
    <property type="molecule type" value="Genomic_DNA"/>
</dbReference>